<proteinExistence type="predicted"/>
<feature type="signal peptide" evidence="2">
    <location>
        <begin position="1"/>
        <end position="18"/>
    </location>
</feature>
<accession>A0AAV9XB15</accession>
<feature type="chain" id="PRO_5043328811" evidence="2">
    <location>
        <begin position="19"/>
        <end position="659"/>
    </location>
</feature>
<evidence type="ECO:0000313" key="4">
    <source>
        <dbReference type="Proteomes" id="UP001365542"/>
    </source>
</evidence>
<feature type="compositionally biased region" description="Gly residues" evidence="1">
    <location>
        <begin position="160"/>
        <end position="169"/>
    </location>
</feature>
<comment type="caution">
    <text evidence="3">The sequence shown here is derived from an EMBL/GenBank/DDBJ whole genome shotgun (WGS) entry which is preliminary data.</text>
</comment>
<protein>
    <submittedName>
        <fullName evidence="3">Uncharacterized protein</fullName>
    </submittedName>
</protein>
<feature type="region of interest" description="Disordered" evidence="1">
    <location>
        <begin position="128"/>
        <end position="253"/>
    </location>
</feature>
<name>A0AAV9XB15_9PEZI</name>
<feature type="region of interest" description="Disordered" evidence="1">
    <location>
        <begin position="70"/>
        <end position="100"/>
    </location>
</feature>
<gene>
    <name evidence="3" type="ORF">TWF694_009505</name>
</gene>
<dbReference type="Proteomes" id="UP001365542">
    <property type="component" value="Unassembled WGS sequence"/>
</dbReference>
<organism evidence="3 4">
    <name type="scientific">Orbilia ellipsospora</name>
    <dbReference type="NCBI Taxonomy" id="2528407"/>
    <lineage>
        <taxon>Eukaryota</taxon>
        <taxon>Fungi</taxon>
        <taxon>Dikarya</taxon>
        <taxon>Ascomycota</taxon>
        <taxon>Pezizomycotina</taxon>
        <taxon>Orbiliomycetes</taxon>
        <taxon>Orbiliales</taxon>
        <taxon>Orbiliaceae</taxon>
        <taxon>Orbilia</taxon>
    </lineage>
</organism>
<feature type="compositionally biased region" description="Basic residues" evidence="1">
    <location>
        <begin position="234"/>
        <end position="244"/>
    </location>
</feature>
<feature type="compositionally biased region" description="Low complexity" evidence="1">
    <location>
        <begin position="547"/>
        <end position="564"/>
    </location>
</feature>
<feature type="region of interest" description="Disordered" evidence="1">
    <location>
        <begin position="547"/>
        <end position="659"/>
    </location>
</feature>
<sequence>MKVSTLLTAPFLVTLAQATLYNNFMDGNDLSRREVSDSDAAKIAGLVEKRDDATQQGGGEGPGIIVINDGTAMLPNGGKDKADNNKEEGSKPPHHKPFIGHAPTMMRPGMNNGERGKLGLPNLPPGFEVINGPDGPRTPRRPPFPGNMNGHMPGNMNGHMPGGYPGGYPGQRRHPGMPNYEGGDEYPRPRRGIPRRPRYDSGSDCESEYDGPRRRGHRRRPRYDSEDEEEYGRPRRGRHSRHHHYDSEDEDYMPRRRWGHGHRHSHHQWRHHHGGRHMHDFDDYERGRSRVRVPRFRFDDYDDDYYPRRGWGHRHRYSHGNWRPHHGNYPGQWHHYEWEEPMNHHRQRNSYHHMGNMHRGANAFPQQPDLLFPPPPPQQSESPFLANHQPNKDGEKKENDGNKIKARSPQPWNHWDHPVGIVGGTAPLTAIEQERIERERLERARLRLERAKIRAGVARRWEPVLSIEERIRLGLPLEERLRLEDPYSTVISPIYRPIYRPGRPWYRHRWHRRDVSSAGAPPLSPGAPVPPHVAIKRRALEESMRAYAAEQEAAAQEGDSQEGATPQEAPSDPTAQEGTDPGAAAQEGTDPAAQEGTDPSAQEGTDAVGQEGASSPPDAAAQEGEAQEGGYAGESQSTGDNGSGGVKSFGRRIMDFMGW</sequence>
<evidence type="ECO:0000256" key="1">
    <source>
        <dbReference type="SAM" id="MobiDB-lite"/>
    </source>
</evidence>
<evidence type="ECO:0000313" key="3">
    <source>
        <dbReference type="EMBL" id="KAK6539270.1"/>
    </source>
</evidence>
<feature type="compositionally biased region" description="Basic and acidic residues" evidence="1">
    <location>
        <begin position="78"/>
        <end position="91"/>
    </location>
</feature>
<reference evidence="3 4" key="1">
    <citation type="submission" date="2019-10" db="EMBL/GenBank/DDBJ databases">
        <authorList>
            <person name="Palmer J.M."/>
        </authorList>
    </citation>
    <scope>NUCLEOTIDE SEQUENCE [LARGE SCALE GENOMIC DNA]</scope>
    <source>
        <strain evidence="3 4">TWF694</strain>
    </source>
</reference>
<dbReference type="EMBL" id="JAVHJO010000006">
    <property type="protein sequence ID" value="KAK6539270.1"/>
    <property type="molecule type" value="Genomic_DNA"/>
</dbReference>
<feature type="compositionally biased region" description="Basic and acidic residues" evidence="1">
    <location>
        <begin position="390"/>
        <end position="403"/>
    </location>
</feature>
<feature type="compositionally biased region" description="Low complexity" evidence="1">
    <location>
        <begin position="146"/>
        <end position="159"/>
    </location>
</feature>
<keyword evidence="2" id="KW-0732">Signal</keyword>
<feature type="region of interest" description="Disordered" evidence="1">
    <location>
        <begin position="353"/>
        <end position="418"/>
    </location>
</feature>
<dbReference type="AlphaFoldDB" id="A0AAV9XB15"/>
<keyword evidence="4" id="KW-1185">Reference proteome</keyword>
<evidence type="ECO:0000256" key="2">
    <source>
        <dbReference type="SAM" id="SignalP"/>
    </source>
</evidence>